<protein>
    <submittedName>
        <fullName evidence="1">Aminopeptidase</fullName>
    </submittedName>
</protein>
<dbReference type="NCBIfam" id="NF038106">
    <property type="entry name" value="gamma_NF038106"/>
    <property type="match status" value="1"/>
</dbReference>
<keyword evidence="1" id="KW-0645">Protease</keyword>
<gene>
    <name evidence="1" type="ORF">OLMES_0043</name>
</gene>
<dbReference type="Proteomes" id="UP000196027">
    <property type="component" value="Chromosome"/>
</dbReference>
<keyword evidence="1" id="KW-0378">Hydrolase</keyword>
<reference evidence="1 2" key="1">
    <citation type="submission" date="2017-05" db="EMBL/GenBank/DDBJ databases">
        <title>Genomic insights into alkan degradation activity of Oleiphilus messinensis.</title>
        <authorList>
            <person name="Kozyavkin S.A."/>
            <person name="Slesarev A.I."/>
            <person name="Golyshin P.N."/>
            <person name="Korzhenkov A."/>
            <person name="Golyshina O.N."/>
            <person name="Toshchakov S.V."/>
        </authorList>
    </citation>
    <scope>NUCLEOTIDE SEQUENCE [LARGE SCALE GENOMIC DNA]</scope>
    <source>
        <strain evidence="1 2">ME102</strain>
    </source>
</reference>
<proteinExistence type="predicted"/>
<evidence type="ECO:0000313" key="2">
    <source>
        <dbReference type="Proteomes" id="UP000196027"/>
    </source>
</evidence>
<sequence length="102" mass="11452">MSGPTQPKVIGEYWDDDRIKGYLELKPYDDTAADYWVLVKAYQAMIASDFSRFVTFFIEAGRDLNALSPVGLTILDLVSEHQRSEAYIESLQAAGAKRSTEV</sequence>
<keyword evidence="2" id="KW-1185">Reference proteome</keyword>
<keyword evidence="1" id="KW-0031">Aminopeptidase</keyword>
<dbReference type="InterPro" id="IPR047742">
    <property type="entry name" value="PA4642-like"/>
</dbReference>
<dbReference type="RefSeq" id="WP_087459385.1">
    <property type="nucleotide sequence ID" value="NZ_CP021425.1"/>
</dbReference>
<dbReference type="OrthoDB" id="5736604at2"/>
<name>A0A1Y0I131_9GAMM</name>
<dbReference type="KEGG" id="ome:OLMES_0043"/>
<dbReference type="GO" id="GO:0004177">
    <property type="term" value="F:aminopeptidase activity"/>
    <property type="evidence" value="ECO:0007669"/>
    <property type="project" value="UniProtKB-KW"/>
</dbReference>
<evidence type="ECO:0000313" key="1">
    <source>
        <dbReference type="EMBL" id="ARU54152.1"/>
    </source>
</evidence>
<dbReference type="EMBL" id="CP021425">
    <property type="protein sequence ID" value="ARU54152.1"/>
    <property type="molecule type" value="Genomic_DNA"/>
</dbReference>
<accession>A0A1Y0I131</accession>
<dbReference type="AlphaFoldDB" id="A0A1Y0I131"/>
<organism evidence="1 2">
    <name type="scientific">Oleiphilus messinensis</name>
    <dbReference type="NCBI Taxonomy" id="141451"/>
    <lineage>
        <taxon>Bacteria</taxon>
        <taxon>Pseudomonadati</taxon>
        <taxon>Pseudomonadota</taxon>
        <taxon>Gammaproteobacteria</taxon>
        <taxon>Oceanospirillales</taxon>
        <taxon>Oleiphilaceae</taxon>
        <taxon>Oleiphilus</taxon>
    </lineage>
</organism>